<dbReference type="PANTHER" id="PTHR30182:SF1">
    <property type="entry name" value="L-SERINE DEHYDRATASE 1"/>
    <property type="match status" value="1"/>
</dbReference>
<dbReference type="Pfam" id="PF03313">
    <property type="entry name" value="SDH_alpha"/>
    <property type="match status" value="1"/>
</dbReference>
<proteinExistence type="inferred from homology"/>
<protein>
    <recommendedName>
        <fullName evidence="11">L-serine dehydratase</fullName>
        <ecNumber evidence="11">4.3.1.17</ecNumber>
    </recommendedName>
</protein>
<keyword evidence="5 11" id="KW-0004">4Fe-4S</keyword>
<dbReference type="InterPro" id="IPR005130">
    <property type="entry name" value="Ser_deHydtase-like_asu"/>
</dbReference>
<evidence type="ECO:0000256" key="5">
    <source>
        <dbReference type="ARBA" id="ARBA00022485"/>
    </source>
</evidence>
<keyword evidence="4 11" id="KW-0312">Gluconeogenesis</keyword>
<evidence type="ECO:0000259" key="12">
    <source>
        <dbReference type="Pfam" id="PF03313"/>
    </source>
</evidence>
<evidence type="ECO:0000256" key="10">
    <source>
        <dbReference type="ARBA" id="ARBA00049406"/>
    </source>
</evidence>
<evidence type="ECO:0000256" key="4">
    <source>
        <dbReference type="ARBA" id="ARBA00022432"/>
    </source>
</evidence>
<reference evidence="14" key="1">
    <citation type="submission" date="2016-01" db="EMBL/GenBank/DDBJ databases">
        <authorList>
            <person name="Mitreva M."/>
            <person name="Pepin K.H."/>
            <person name="Mihindukulasuriya K.A."/>
            <person name="Fulton R."/>
            <person name="Fronick C."/>
            <person name="O'Laughlin M."/>
            <person name="Miner T."/>
            <person name="Herter B."/>
            <person name="Rosa B.A."/>
            <person name="Cordes M."/>
            <person name="Tomlinson C."/>
            <person name="Wollam A."/>
            <person name="Palsikar V.B."/>
            <person name="Mardis E.R."/>
            <person name="Wilson R.K."/>
        </authorList>
    </citation>
    <scope>NUCLEOTIDE SEQUENCE [LARGE SCALE GENOMIC DNA]</scope>
    <source>
        <strain evidence="14">MJR8151</strain>
    </source>
</reference>
<evidence type="ECO:0000256" key="8">
    <source>
        <dbReference type="ARBA" id="ARBA00023014"/>
    </source>
</evidence>
<evidence type="ECO:0000313" key="13">
    <source>
        <dbReference type="EMBL" id="KWZ78396.1"/>
    </source>
</evidence>
<evidence type="ECO:0000256" key="3">
    <source>
        <dbReference type="ARBA" id="ARBA00008636"/>
    </source>
</evidence>
<dbReference type="GO" id="GO:0051539">
    <property type="term" value="F:4 iron, 4 sulfur cluster binding"/>
    <property type="evidence" value="ECO:0007669"/>
    <property type="project" value="UniProtKB-UniRule"/>
</dbReference>
<evidence type="ECO:0000256" key="6">
    <source>
        <dbReference type="ARBA" id="ARBA00022723"/>
    </source>
</evidence>
<evidence type="ECO:0000256" key="9">
    <source>
        <dbReference type="ARBA" id="ARBA00023239"/>
    </source>
</evidence>
<evidence type="ECO:0000256" key="11">
    <source>
        <dbReference type="RuleBase" id="RU366059"/>
    </source>
</evidence>
<comment type="cofactor">
    <cofactor evidence="1 11">
        <name>[4Fe-4S] cluster</name>
        <dbReference type="ChEBI" id="CHEBI:49883"/>
    </cofactor>
</comment>
<dbReference type="GO" id="GO:0006094">
    <property type="term" value="P:gluconeogenesis"/>
    <property type="evidence" value="ECO:0007669"/>
    <property type="project" value="UniProtKB-KW"/>
</dbReference>
<organism evidence="13 14">
    <name type="scientific">Anaerococcus tetradius</name>
    <dbReference type="NCBI Taxonomy" id="33036"/>
    <lineage>
        <taxon>Bacteria</taxon>
        <taxon>Bacillati</taxon>
        <taxon>Bacillota</taxon>
        <taxon>Tissierellia</taxon>
        <taxon>Tissierellales</taxon>
        <taxon>Peptoniphilaceae</taxon>
        <taxon>Anaerococcus</taxon>
    </lineage>
</organism>
<keyword evidence="14" id="KW-1185">Reference proteome</keyword>
<keyword evidence="7 11" id="KW-0408">Iron</keyword>
<evidence type="ECO:0000256" key="7">
    <source>
        <dbReference type="ARBA" id="ARBA00023004"/>
    </source>
</evidence>
<dbReference type="InterPro" id="IPR051318">
    <property type="entry name" value="Fe-S_L-Ser"/>
</dbReference>
<keyword evidence="9 11" id="KW-0456">Lyase</keyword>
<dbReference type="NCBIfam" id="TIGR00718">
    <property type="entry name" value="sda_alpha"/>
    <property type="match status" value="1"/>
</dbReference>
<dbReference type="PATRIC" id="fig|33036.3.peg.753"/>
<keyword evidence="8 11" id="KW-0411">Iron-sulfur</keyword>
<dbReference type="EC" id="4.3.1.17" evidence="11"/>
<dbReference type="GO" id="GO:0046872">
    <property type="term" value="F:metal ion binding"/>
    <property type="evidence" value="ECO:0007669"/>
    <property type="project" value="UniProtKB-KW"/>
</dbReference>
<comment type="similarity">
    <text evidence="3 11">Belongs to the iron-sulfur dependent L-serine dehydratase family.</text>
</comment>
<sequence>MITTMKSLKQRCEEENKELWQLALEDEIENTGKSEEEIWDRLQRTLDVMKNSAKAALETEVYSVTGMTGGNAKTMHDYFLKGESVLGEIPSIAMAMALSTSEINAAMGIIAAAPTAGSSGILPATLMTMRYKYKTSDEDLKKALLVASIVGQVIFDNATFAGAEGGCQAETGSAAAMAAAAVCFLRGYDIKIQENAATAAILNILGLVCDPIGGMVEFPCNIRNANGVMNTLASADMAMAGVRMVVTFDEAVDALKRVGDALPAALRETGEGGIAVCPSALKLKAKYIDGK</sequence>
<dbReference type="STRING" id="33036.HMPREF3200_00758"/>
<dbReference type="Proteomes" id="UP000070383">
    <property type="component" value="Unassembled WGS sequence"/>
</dbReference>
<dbReference type="GO" id="GO:0003941">
    <property type="term" value="F:L-serine ammonia-lyase activity"/>
    <property type="evidence" value="ECO:0007669"/>
    <property type="project" value="UniProtKB-UniRule"/>
</dbReference>
<evidence type="ECO:0000313" key="14">
    <source>
        <dbReference type="Proteomes" id="UP000070383"/>
    </source>
</evidence>
<evidence type="ECO:0000256" key="1">
    <source>
        <dbReference type="ARBA" id="ARBA00001966"/>
    </source>
</evidence>
<dbReference type="InterPro" id="IPR004642">
    <property type="entry name" value="Ser_deHydtase_asu"/>
</dbReference>
<dbReference type="PANTHER" id="PTHR30182">
    <property type="entry name" value="L-SERINE DEHYDRATASE"/>
    <property type="match status" value="1"/>
</dbReference>
<name>A0A133KFT5_9FIRM</name>
<comment type="caution">
    <text evidence="13">The sequence shown here is derived from an EMBL/GenBank/DDBJ whole genome shotgun (WGS) entry which is preliminary data.</text>
</comment>
<dbReference type="RefSeq" id="WP_004837541.1">
    <property type="nucleotide sequence ID" value="NZ_CAMPNK010000010.1"/>
</dbReference>
<accession>A0A133KFT5</accession>
<comment type="catalytic activity">
    <reaction evidence="10 11">
        <text>L-serine = pyruvate + NH4(+)</text>
        <dbReference type="Rhea" id="RHEA:19169"/>
        <dbReference type="ChEBI" id="CHEBI:15361"/>
        <dbReference type="ChEBI" id="CHEBI:28938"/>
        <dbReference type="ChEBI" id="CHEBI:33384"/>
        <dbReference type="EC" id="4.3.1.17"/>
    </reaction>
</comment>
<comment type="pathway">
    <text evidence="2">Carbohydrate biosynthesis; gluconeogenesis.</text>
</comment>
<evidence type="ECO:0000256" key="2">
    <source>
        <dbReference type="ARBA" id="ARBA00004742"/>
    </source>
</evidence>
<dbReference type="EMBL" id="LRPM01000026">
    <property type="protein sequence ID" value="KWZ78396.1"/>
    <property type="molecule type" value="Genomic_DNA"/>
</dbReference>
<feature type="domain" description="Serine dehydratase-like alpha subunit" evidence="12">
    <location>
        <begin position="14"/>
        <end position="275"/>
    </location>
</feature>
<keyword evidence="6 11" id="KW-0479">Metal-binding</keyword>
<gene>
    <name evidence="13" type="ORF">HMPREF3200_00758</name>
</gene>
<dbReference type="AlphaFoldDB" id="A0A133KFT5"/>
<dbReference type="OrthoDB" id="9805537at2"/>